<proteinExistence type="predicted"/>
<dbReference type="SUPFAM" id="SSF53955">
    <property type="entry name" value="Lysozyme-like"/>
    <property type="match status" value="1"/>
</dbReference>
<dbReference type="GO" id="GO:0016020">
    <property type="term" value="C:membrane"/>
    <property type="evidence" value="ECO:0007669"/>
    <property type="project" value="InterPro"/>
</dbReference>
<gene>
    <name evidence="3" type="ORF">LCGC14_0825070</name>
</gene>
<sequence length="445" mass="50837">MALKRILSLALVICATSASSTAYAVQNDFADFKKKYQSKHKEYTDDYTQRYEVYKKELIEKWGVAELSSDTEYVTYSDDKSVKVIANFENDTIEVNIQRDDQQGQITPEEEEVMVRDAIMEALNVAPKAAAKQNVEFAFTPAKNPQTALTLKPKKLAKKVSSKQDTLLKHLGINDGKELKSALTMVEEVPAEKQQAIVVARTEKRLSQQITQVEQFVEREELPLKQKKRAQRKVAELNSQLNELNQRQDILTKKNIKSYKIQLKRDRFNKAEKYLSQVAMQANQWKVDQEVLLAIMETESHFNPMAKSHIPAYGLMQIVPSTAGADVNKKIFSINKNPTPELLFNGTKNIEYGSAYFNILLTRYLKEVENPTSRMYCAIAAYNTGIGNLARAFNNGERGRMKAINKINKMTPEQVFEVIKTKTHTETQRYLIKVVNSTNYFAEHI</sequence>
<dbReference type="InterPro" id="IPR000189">
    <property type="entry name" value="Transglyc_AS"/>
</dbReference>
<dbReference type="Gene3D" id="1.10.530.10">
    <property type="match status" value="1"/>
</dbReference>
<feature type="domain" description="Transglycosylase SLT" evidence="2">
    <location>
        <begin position="279"/>
        <end position="397"/>
    </location>
</feature>
<accession>A0A0F9PMF0</accession>
<dbReference type="AlphaFoldDB" id="A0A0F9PMF0"/>
<dbReference type="InterPro" id="IPR023346">
    <property type="entry name" value="Lysozyme-like_dom_sf"/>
</dbReference>
<dbReference type="EMBL" id="LAZR01002338">
    <property type="protein sequence ID" value="KKN31329.1"/>
    <property type="molecule type" value="Genomic_DNA"/>
</dbReference>
<feature type="coiled-coil region" evidence="1">
    <location>
        <begin position="227"/>
        <end position="254"/>
    </location>
</feature>
<dbReference type="PROSITE" id="PS00922">
    <property type="entry name" value="TRANSGLYCOSYLASE"/>
    <property type="match status" value="1"/>
</dbReference>
<evidence type="ECO:0000256" key="1">
    <source>
        <dbReference type="SAM" id="Coils"/>
    </source>
</evidence>
<dbReference type="GO" id="GO:0000270">
    <property type="term" value="P:peptidoglycan metabolic process"/>
    <property type="evidence" value="ECO:0007669"/>
    <property type="project" value="InterPro"/>
</dbReference>
<dbReference type="InterPro" id="IPR008258">
    <property type="entry name" value="Transglycosylase_SLT_dom_1"/>
</dbReference>
<organism evidence="3">
    <name type="scientific">marine sediment metagenome</name>
    <dbReference type="NCBI Taxonomy" id="412755"/>
    <lineage>
        <taxon>unclassified sequences</taxon>
        <taxon>metagenomes</taxon>
        <taxon>ecological metagenomes</taxon>
    </lineage>
</organism>
<dbReference type="PANTHER" id="PTHR37423:SF2">
    <property type="entry name" value="MEMBRANE-BOUND LYTIC MUREIN TRANSGLYCOSYLASE C"/>
    <property type="match status" value="1"/>
</dbReference>
<dbReference type="CDD" id="cd16893">
    <property type="entry name" value="LT_MltC_MltE"/>
    <property type="match status" value="1"/>
</dbReference>
<reference evidence="3" key="1">
    <citation type="journal article" date="2015" name="Nature">
        <title>Complex archaea that bridge the gap between prokaryotes and eukaryotes.</title>
        <authorList>
            <person name="Spang A."/>
            <person name="Saw J.H."/>
            <person name="Jorgensen S.L."/>
            <person name="Zaremba-Niedzwiedzka K."/>
            <person name="Martijn J."/>
            <person name="Lind A.E."/>
            <person name="van Eijk R."/>
            <person name="Schleper C."/>
            <person name="Guy L."/>
            <person name="Ettema T.J."/>
        </authorList>
    </citation>
    <scope>NUCLEOTIDE SEQUENCE</scope>
</reference>
<comment type="caution">
    <text evidence="3">The sequence shown here is derived from an EMBL/GenBank/DDBJ whole genome shotgun (WGS) entry which is preliminary data.</text>
</comment>
<evidence type="ECO:0000259" key="2">
    <source>
        <dbReference type="Pfam" id="PF01464"/>
    </source>
</evidence>
<evidence type="ECO:0000313" key="3">
    <source>
        <dbReference type="EMBL" id="KKN31329.1"/>
    </source>
</evidence>
<name>A0A0F9PMF0_9ZZZZ</name>
<dbReference type="Pfam" id="PF01464">
    <property type="entry name" value="SLT"/>
    <property type="match status" value="1"/>
</dbReference>
<protein>
    <recommendedName>
        <fullName evidence="2">Transglycosylase SLT domain-containing protein</fullName>
    </recommendedName>
</protein>
<dbReference type="GO" id="GO:0008933">
    <property type="term" value="F:peptidoglycan lytic transglycosylase activity"/>
    <property type="evidence" value="ECO:0007669"/>
    <property type="project" value="InterPro"/>
</dbReference>
<dbReference type="PANTHER" id="PTHR37423">
    <property type="entry name" value="SOLUBLE LYTIC MUREIN TRANSGLYCOSYLASE-RELATED"/>
    <property type="match status" value="1"/>
</dbReference>
<keyword evidence="1" id="KW-0175">Coiled coil</keyword>